<keyword evidence="6" id="KW-0408">Iron</keyword>
<evidence type="ECO:0000256" key="7">
    <source>
        <dbReference type="ARBA" id="ARBA00023014"/>
    </source>
</evidence>
<dbReference type="PANTHER" id="PTHR11601">
    <property type="entry name" value="CYSTEINE DESULFURYLASE FAMILY MEMBER"/>
    <property type="match status" value="1"/>
</dbReference>
<dbReference type="GO" id="GO:0046872">
    <property type="term" value="F:metal ion binding"/>
    <property type="evidence" value="ECO:0007669"/>
    <property type="project" value="UniProtKB-KW"/>
</dbReference>
<accession>A0A809S3J7</accession>
<comment type="cofactor">
    <cofactor evidence="1">
        <name>pyridoxal 5'-phosphate</name>
        <dbReference type="ChEBI" id="CHEBI:597326"/>
    </cofactor>
</comment>
<gene>
    <name evidence="10" type="ORF">NPRO_07110</name>
</gene>
<proteinExistence type="inferred from homology"/>
<dbReference type="InterPro" id="IPR015422">
    <property type="entry name" value="PyrdxlP-dep_Trfase_small"/>
</dbReference>
<dbReference type="AlphaFoldDB" id="A0A809S3J7"/>
<dbReference type="InterPro" id="IPR000192">
    <property type="entry name" value="Aminotrans_V_dom"/>
</dbReference>
<keyword evidence="3" id="KW-0808">Transferase</keyword>
<dbReference type="SUPFAM" id="SSF53383">
    <property type="entry name" value="PLP-dependent transferases"/>
    <property type="match status" value="1"/>
</dbReference>
<dbReference type="KEGG" id="npy:NPRO_07110"/>
<evidence type="ECO:0000256" key="6">
    <source>
        <dbReference type="ARBA" id="ARBA00023004"/>
    </source>
</evidence>
<dbReference type="Gene3D" id="1.10.260.50">
    <property type="match status" value="1"/>
</dbReference>
<evidence type="ECO:0000256" key="2">
    <source>
        <dbReference type="ARBA" id="ARBA00006490"/>
    </source>
</evidence>
<evidence type="ECO:0000256" key="3">
    <source>
        <dbReference type="ARBA" id="ARBA00022679"/>
    </source>
</evidence>
<dbReference type="PIRSF" id="PIRSF005572">
    <property type="entry name" value="NifS"/>
    <property type="match status" value="1"/>
</dbReference>
<comment type="similarity">
    <text evidence="2">Belongs to the class-V pyridoxal-phosphate-dependent aminotransferase family. NifS/IscS subfamily.</text>
</comment>
<dbReference type="GO" id="GO:0051536">
    <property type="term" value="F:iron-sulfur cluster binding"/>
    <property type="evidence" value="ECO:0007669"/>
    <property type="project" value="UniProtKB-KW"/>
</dbReference>
<protein>
    <submittedName>
        <fullName evidence="10">Cysteine desulfurase NifS</fullName>
    </submittedName>
</protein>
<feature type="domain" description="Aminotransferase class V" evidence="9">
    <location>
        <begin position="11"/>
        <end position="371"/>
    </location>
</feature>
<name>A0A809S3J7_9BACT</name>
<dbReference type="Proteomes" id="UP000662873">
    <property type="component" value="Chromosome"/>
</dbReference>
<keyword evidence="4" id="KW-0479">Metal-binding</keyword>
<evidence type="ECO:0000256" key="8">
    <source>
        <dbReference type="ARBA" id="ARBA00050776"/>
    </source>
</evidence>
<dbReference type="InterPro" id="IPR015424">
    <property type="entry name" value="PyrdxlP-dep_Trfase"/>
</dbReference>
<evidence type="ECO:0000256" key="1">
    <source>
        <dbReference type="ARBA" id="ARBA00001933"/>
    </source>
</evidence>
<dbReference type="Gene3D" id="3.90.1150.10">
    <property type="entry name" value="Aspartate Aminotransferase, domain 1"/>
    <property type="match status" value="1"/>
</dbReference>
<dbReference type="InterPro" id="IPR016454">
    <property type="entry name" value="Cysteine_dSase"/>
</dbReference>
<dbReference type="PANTHER" id="PTHR11601:SF34">
    <property type="entry name" value="CYSTEINE DESULFURASE"/>
    <property type="match status" value="1"/>
</dbReference>
<dbReference type="InterPro" id="IPR015421">
    <property type="entry name" value="PyrdxlP-dep_Trfase_major"/>
</dbReference>
<reference evidence="10" key="1">
    <citation type="journal article" name="DNA Res.">
        <title>The physiological potential of anammox bacteria as revealed by their core genome structure.</title>
        <authorList>
            <person name="Okubo T."/>
            <person name="Toyoda A."/>
            <person name="Fukuhara K."/>
            <person name="Uchiyama I."/>
            <person name="Harigaya Y."/>
            <person name="Kuroiwa M."/>
            <person name="Suzuki T."/>
            <person name="Murakami Y."/>
            <person name="Suwa Y."/>
            <person name="Takami H."/>
        </authorList>
    </citation>
    <scope>NUCLEOTIDE SEQUENCE</scope>
    <source>
        <strain evidence="10">317325-2</strain>
    </source>
</reference>
<dbReference type="GO" id="GO:0031071">
    <property type="term" value="F:cysteine desulfurase activity"/>
    <property type="evidence" value="ECO:0007669"/>
    <property type="project" value="UniProtKB-EC"/>
</dbReference>
<dbReference type="Gene3D" id="3.40.640.10">
    <property type="entry name" value="Type I PLP-dependent aspartate aminotransferase-like (Major domain)"/>
    <property type="match status" value="1"/>
</dbReference>
<evidence type="ECO:0000259" key="9">
    <source>
        <dbReference type="Pfam" id="PF00266"/>
    </source>
</evidence>
<evidence type="ECO:0000256" key="4">
    <source>
        <dbReference type="ARBA" id="ARBA00022723"/>
    </source>
</evidence>
<evidence type="ECO:0000313" key="11">
    <source>
        <dbReference type="Proteomes" id="UP000662873"/>
    </source>
</evidence>
<comment type="catalytic activity">
    <reaction evidence="8">
        <text>(sulfur carrier)-H + L-cysteine = (sulfur carrier)-SH + L-alanine</text>
        <dbReference type="Rhea" id="RHEA:43892"/>
        <dbReference type="Rhea" id="RHEA-COMP:14737"/>
        <dbReference type="Rhea" id="RHEA-COMP:14739"/>
        <dbReference type="ChEBI" id="CHEBI:29917"/>
        <dbReference type="ChEBI" id="CHEBI:35235"/>
        <dbReference type="ChEBI" id="CHEBI:57972"/>
        <dbReference type="ChEBI" id="CHEBI:64428"/>
        <dbReference type="EC" id="2.8.1.7"/>
    </reaction>
</comment>
<evidence type="ECO:0000256" key="5">
    <source>
        <dbReference type="ARBA" id="ARBA00022898"/>
    </source>
</evidence>
<organism evidence="10 11">
    <name type="scientific">Candidatus Nitrosymbiomonas proteolyticus</name>
    <dbReference type="NCBI Taxonomy" id="2608984"/>
    <lineage>
        <taxon>Bacteria</taxon>
        <taxon>Bacillati</taxon>
        <taxon>Armatimonadota</taxon>
        <taxon>Armatimonadota incertae sedis</taxon>
        <taxon>Candidatus Nitrosymbiomonas</taxon>
    </lineage>
</organism>
<sequence length="396" mass="41584">MSPRGPRERAIYADHAATTPMREEARQAMLPFLGPEFGNPSSLHSHGRRVAAALDEARECVASALGCEFGEVIFTSSGTESANLAILGLALANPDPRRNRVILGAAEHHCVIETRGLLERLGYRVEFAEVDRWARVDLEALEPRLAEDVLLVAAMQANNEFGTVQGVAPIAERAHEAGATFFCDAVQSFGKVPFSASSLGADLLAISAHKVGGPKGAAALYVRAGVRLQPLTVGGGQERELRAGTPNVAGIVGFAAAIRSFASSAPRSDAARSARDAFVRRLLEARPDGLRFTTDHGPGVLPGFCHLRFEGVAAESVLVVLDQLGVSAGAGAACSSGSLEPSHVMQAAGLTSAESKEGLRFSFGHSNSEQDGVEAAARLVEAVATVRRAARHSVRL</sequence>
<keyword evidence="7" id="KW-0411">Iron-sulfur</keyword>
<keyword evidence="5" id="KW-0663">Pyridoxal phosphate</keyword>
<evidence type="ECO:0000313" key="10">
    <source>
        <dbReference type="EMBL" id="BBO23116.1"/>
    </source>
</evidence>
<dbReference type="Pfam" id="PF00266">
    <property type="entry name" value="Aminotran_5"/>
    <property type="match status" value="1"/>
</dbReference>
<dbReference type="EMBL" id="AP021858">
    <property type="protein sequence ID" value="BBO23116.1"/>
    <property type="molecule type" value="Genomic_DNA"/>
</dbReference>